<sequence length="539" mass="58940">MLCGADRLVGTDDRVSTDDRVGADSLFGTDVHFVAVDAVSTNVLWIVLVLIAFVGTDGFVGTDDRVCADGPVNTDDRIVTDCLVGTDDRIGTDDLLVQMIVFVLMVLLVLMVVLLQLTLFVLMLCGAVGLVRTDGRITTDDRVGTDGLVGSDSFVVPEFDTVYAFDAGGCVLLEALSLLPHFVLFEVVLLLPFYTLLALSACPRRPVNQSSLSASIRRHVGTVTDGQSRQDDQLAFEEDERKSACKPSRVQTLAAGSRKLHLSAQVRAASLPPRYRLVAVQLAPRYHLAGRQELSSGRQGAPTCQPLSFWPADRLVGWPGGLFSLLQPPALDRRHDPPISQPSVSPTIPLIHPSTRPPVHPSMCPFVRSSGSFTPRLGKVRPAILVAMPTGLCTRLDMQANWARRLLHKRWQNSHAPPNVEVVSCVYKHCAIITHFREAGQRMHECAPTGFVLGQPYFGWLAKASDKTVLMHNLTTHRTDQPHFGFPVPRQLAQPRLHVVAYCRESLCQPAGLFEATTPPDNAGQKRRTCKASAAMEDL</sequence>
<comment type="caution">
    <text evidence="3">The sequence shown here is derived from an EMBL/GenBank/DDBJ whole genome shotgun (WGS) entry which is preliminary data.</text>
</comment>
<keyword evidence="2" id="KW-0812">Transmembrane</keyword>
<organism evidence="3 4">
    <name type="scientific">Protopolystoma xenopodis</name>
    <dbReference type="NCBI Taxonomy" id="117903"/>
    <lineage>
        <taxon>Eukaryota</taxon>
        <taxon>Metazoa</taxon>
        <taxon>Spiralia</taxon>
        <taxon>Lophotrochozoa</taxon>
        <taxon>Platyhelminthes</taxon>
        <taxon>Monogenea</taxon>
        <taxon>Polyopisthocotylea</taxon>
        <taxon>Polystomatidea</taxon>
        <taxon>Polystomatidae</taxon>
        <taxon>Protopolystoma</taxon>
    </lineage>
</organism>
<proteinExistence type="predicted"/>
<evidence type="ECO:0000256" key="2">
    <source>
        <dbReference type="SAM" id="Phobius"/>
    </source>
</evidence>
<dbReference type="Proteomes" id="UP000784294">
    <property type="component" value="Unassembled WGS sequence"/>
</dbReference>
<evidence type="ECO:0000256" key="1">
    <source>
        <dbReference type="SAM" id="MobiDB-lite"/>
    </source>
</evidence>
<reference evidence="3" key="1">
    <citation type="submission" date="2018-11" db="EMBL/GenBank/DDBJ databases">
        <authorList>
            <consortium name="Pathogen Informatics"/>
        </authorList>
    </citation>
    <scope>NUCLEOTIDE SEQUENCE</scope>
</reference>
<keyword evidence="4" id="KW-1185">Reference proteome</keyword>
<feature type="region of interest" description="Disordered" evidence="1">
    <location>
        <begin position="519"/>
        <end position="539"/>
    </location>
</feature>
<accession>A0A3S5APV2</accession>
<evidence type="ECO:0000313" key="3">
    <source>
        <dbReference type="EMBL" id="VEL42274.1"/>
    </source>
</evidence>
<dbReference type="AlphaFoldDB" id="A0A3S5APV2"/>
<dbReference type="EMBL" id="CAAALY010273544">
    <property type="protein sequence ID" value="VEL42274.1"/>
    <property type="molecule type" value="Genomic_DNA"/>
</dbReference>
<gene>
    <name evidence="3" type="ORF">PXEA_LOCUS35714</name>
</gene>
<name>A0A3S5APV2_9PLAT</name>
<protein>
    <submittedName>
        <fullName evidence="3">Uncharacterized protein</fullName>
    </submittedName>
</protein>
<feature type="transmembrane region" description="Helical" evidence="2">
    <location>
        <begin position="99"/>
        <end position="131"/>
    </location>
</feature>
<evidence type="ECO:0000313" key="4">
    <source>
        <dbReference type="Proteomes" id="UP000784294"/>
    </source>
</evidence>
<keyword evidence="2" id="KW-0472">Membrane</keyword>
<keyword evidence="2" id="KW-1133">Transmembrane helix</keyword>
<feature type="transmembrane region" description="Helical" evidence="2">
    <location>
        <begin position="33"/>
        <end position="55"/>
    </location>
</feature>